<evidence type="ECO:0000259" key="2">
    <source>
        <dbReference type="Pfam" id="PF01935"/>
    </source>
</evidence>
<dbReference type="SUPFAM" id="SSF52540">
    <property type="entry name" value="P-loop containing nucleoside triphosphate hydrolases"/>
    <property type="match status" value="1"/>
</dbReference>
<feature type="domain" description="Helicase HerA central" evidence="2">
    <location>
        <begin position="531"/>
        <end position="761"/>
    </location>
</feature>
<dbReference type="InterPro" id="IPR002789">
    <property type="entry name" value="HerA_central"/>
</dbReference>
<feature type="region of interest" description="Disordered" evidence="1">
    <location>
        <begin position="321"/>
        <end position="370"/>
    </location>
</feature>
<keyword evidence="3" id="KW-0067">ATP-binding</keyword>
<dbReference type="EMBL" id="JAAOIW010000018">
    <property type="protein sequence ID" value="NHN34358.1"/>
    <property type="molecule type" value="Genomic_DNA"/>
</dbReference>
<dbReference type="PANTHER" id="PTHR42957">
    <property type="entry name" value="HELICASE MJ1565-RELATED"/>
    <property type="match status" value="1"/>
</dbReference>
<organism evidence="3 4">
    <name type="scientific">Paenibacillus agricola</name>
    <dbReference type="NCBI Taxonomy" id="2716264"/>
    <lineage>
        <taxon>Bacteria</taxon>
        <taxon>Bacillati</taxon>
        <taxon>Bacillota</taxon>
        <taxon>Bacilli</taxon>
        <taxon>Bacillales</taxon>
        <taxon>Paenibacillaceae</taxon>
        <taxon>Paenibacillus</taxon>
    </lineage>
</organism>
<dbReference type="Pfam" id="PF01935">
    <property type="entry name" value="DUF87"/>
    <property type="match status" value="1"/>
</dbReference>
<evidence type="ECO:0000313" key="3">
    <source>
        <dbReference type="EMBL" id="NHN34358.1"/>
    </source>
</evidence>
<reference evidence="3" key="1">
    <citation type="submission" date="2020-03" db="EMBL/GenBank/DDBJ databases">
        <title>Draft sequencing of Paenibacilllus sp. S3N08.</title>
        <authorList>
            <person name="Kim D.-U."/>
        </authorList>
    </citation>
    <scope>NUCLEOTIDE SEQUENCE</scope>
    <source>
        <strain evidence="3">S3N08</strain>
    </source>
</reference>
<accession>A0ABX0JEN5</accession>
<comment type="caution">
    <text evidence="3">The sequence shown here is derived from an EMBL/GenBank/DDBJ whole genome shotgun (WGS) entry which is preliminary data.</text>
</comment>
<evidence type="ECO:0000313" key="4">
    <source>
        <dbReference type="Proteomes" id="UP001165962"/>
    </source>
</evidence>
<protein>
    <submittedName>
        <fullName evidence="3">ATP-binding protein</fullName>
    </submittedName>
</protein>
<dbReference type="GO" id="GO:0005524">
    <property type="term" value="F:ATP binding"/>
    <property type="evidence" value="ECO:0007669"/>
    <property type="project" value="UniProtKB-KW"/>
</dbReference>
<dbReference type="Gene3D" id="3.40.50.300">
    <property type="entry name" value="P-loop containing nucleotide triphosphate hydrolases"/>
    <property type="match status" value="2"/>
</dbReference>
<sequence>MTYHPAPSPEQELNDNVIRIRQFIDKAYLHDLARLSVLPIPAEYERLNAEHFRLYKIEKLVFDPSESTSDKLMNVYQSLGSLGCGIVTLIISDGRKTELYLGTKMSPESSRSQVNEALKKNLEGNFPGTRLKLQYADHIKELLAGMFKQEYRGVPKTISVVSGVPAEKRNDAKALVRGLENLIETMHGESYTVVMIADPVDHEAIQQVKFGYETLYSQLSPLSQSQFSFSANESHSVTEGLSTGFTQGVNESISSTQSYSYGHSDSESVSQNKSTTRSWAGVAPVLGAGIGAALGSVVPVVGTLIGSSIGGAIGGTITSLAGSQTKGSSTSSTVSMNENKTEGATETIGTSNTETLTESKQRGQSNGTSNTLQLTFQNKTVLNIMENIDCQLDRLKCSEDYGMWNWSAYVLSSDVQTASLCAGTLQAMIRGERSSIESSYINIWGADHEERGKLIPYLNRLSHPLFVLPGGSDSPATLVTPGSLISGRELAIPFNLPRKSLQGLPVTHAVAFGRSVNRHSTGKTGNASLSLGRIVHMDRTDETEVKLDLPSLRMHTFVTGATGSGKSNTVYTMISGLQKMGIPFLVIEPAKGEYKQVFGNDANVFGTNVRHTPLLKLNPFSFHEAIHVLEHIDRLIEVFNACWPMYAAMPAVLREAIEYAYERAGWDLQQSRSRLDIPVFPAFKDILQVLPEVIGRSAYSEEVKSNYAGALLTRVRSLATGLTGMIFSGAETPDTELFEQNCIVDLSRIGSSETRALVSGILFLRLHEYRMCSGNTANRELIHVTVLEEAHHLLRRTASQQEGVGIQGKAVEMLSNAIAEMRTYGEGFIIVDQAPLLLDESVIRNTNTKIIMRLPASGDREELGGAASLSPEQTAEIAKLPTGIAVVFQNDWLEPVLCRVHEYSSDSGTEYRQELSVMQPLDEDRKMLSLLIRLLIHGRVHGEKLSINGTEQLDKWLLSRIDLSEDLQKAVRDALVDYASTSRLSLWEPGRYPELSSLVDELLNGGRLLSFLGEYEDYASWTDKALRELRLTADQLGSIHYELATIQCLIRSRCTENPIYEKLYQAWTEQTRLALGREEYGSNQ</sequence>
<dbReference type="Proteomes" id="UP001165962">
    <property type="component" value="Unassembled WGS sequence"/>
</dbReference>
<dbReference type="InterPro" id="IPR008571">
    <property type="entry name" value="HerA-like"/>
</dbReference>
<name>A0ABX0JEN5_9BACL</name>
<feature type="compositionally biased region" description="Polar residues" evidence="1">
    <location>
        <begin position="336"/>
        <end position="370"/>
    </location>
</feature>
<dbReference type="PANTHER" id="PTHR42957:SF1">
    <property type="entry name" value="HELICASE MJ1565-RELATED"/>
    <property type="match status" value="1"/>
</dbReference>
<keyword evidence="4" id="KW-1185">Reference proteome</keyword>
<feature type="compositionally biased region" description="Low complexity" evidence="1">
    <location>
        <begin position="321"/>
        <end position="335"/>
    </location>
</feature>
<proteinExistence type="predicted"/>
<keyword evidence="3" id="KW-0547">Nucleotide-binding</keyword>
<dbReference type="InterPro" id="IPR027417">
    <property type="entry name" value="P-loop_NTPase"/>
</dbReference>
<dbReference type="RefSeq" id="WP_166155218.1">
    <property type="nucleotide sequence ID" value="NZ_JAAOIW010000018.1"/>
</dbReference>
<gene>
    <name evidence="3" type="ORF">G9U52_31685</name>
</gene>
<evidence type="ECO:0000256" key="1">
    <source>
        <dbReference type="SAM" id="MobiDB-lite"/>
    </source>
</evidence>